<organism evidence="5 6">
    <name type="scientific">Parvicella tangerina</name>
    <dbReference type="NCBI Taxonomy" id="2829795"/>
    <lineage>
        <taxon>Bacteria</taxon>
        <taxon>Pseudomonadati</taxon>
        <taxon>Bacteroidota</taxon>
        <taxon>Flavobacteriia</taxon>
        <taxon>Flavobacteriales</taxon>
        <taxon>Parvicellaceae</taxon>
        <taxon>Parvicella</taxon>
    </lineage>
</organism>
<dbReference type="PROSITE" id="PS50893">
    <property type="entry name" value="ABC_TRANSPORTER_2"/>
    <property type="match status" value="1"/>
</dbReference>
<keyword evidence="3 5" id="KW-0067">ATP-binding</keyword>
<dbReference type="InterPro" id="IPR003439">
    <property type="entry name" value="ABC_transporter-like_ATP-bd"/>
</dbReference>
<accession>A0A916NPJ9</accession>
<dbReference type="PROSITE" id="PS00211">
    <property type="entry name" value="ABC_TRANSPORTER_1"/>
    <property type="match status" value="1"/>
</dbReference>
<comment type="similarity">
    <text evidence="1">Belongs to the ABC transporter superfamily.</text>
</comment>
<evidence type="ECO:0000313" key="6">
    <source>
        <dbReference type="Proteomes" id="UP000683507"/>
    </source>
</evidence>
<dbReference type="InterPro" id="IPR015854">
    <property type="entry name" value="ABC_transpr_LolD-like"/>
</dbReference>
<reference evidence="5" key="1">
    <citation type="submission" date="2021-04" db="EMBL/GenBank/DDBJ databases">
        <authorList>
            <person name="Rodrigo-Torres L."/>
            <person name="Arahal R. D."/>
            <person name="Lucena T."/>
        </authorList>
    </citation>
    <scope>NUCLEOTIDE SEQUENCE</scope>
    <source>
        <strain evidence="5">AS29M-1</strain>
    </source>
</reference>
<proteinExistence type="inferred from homology"/>
<protein>
    <submittedName>
        <fullName evidence="5">Vitamin B12 import ATP-binding protein BtuD</fullName>
    </submittedName>
</protein>
<dbReference type="KEGG" id="ptan:CRYO30217_00232"/>
<dbReference type="PANTHER" id="PTHR24220:SF689">
    <property type="entry name" value="LIPOPROTEIN-RELEASING SYSTEM ATP-BINDING PROTEIN LOLD"/>
    <property type="match status" value="1"/>
</dbReference>
<dbReference type="Proteomes" id="UP000683507">
    <property type="component" value="Chromosome"/>
</dbReference>
<dbReference type="GO" id="GO:0022857">
    <property type="term" value="F:transmembrane transporter activity"/>
    <property type="evidence" value="ECO:0007669"/>
    <property type="project" value="TreeGrafter"/>
</dbReference>
<dbReference type="GO" id="GO:0005886">
    <property type="term" value="C:plasma membrane"/>
    <property type="evidence" value="ECO:0007669"/>
    <property type="project" value="TreeGrafter"/>
</dbReference>
<gene>
    <name evidence="5" type="primary">btuD_1</name>
    <name evidence="5" type="ORF">CRYO30217_00232</name>
</gene>
<dbReference type="InterPro" id="IPR017871">
    <property type="entry name" value="ABC_transporter-like_CS"/>
</dbReference>
<dbReference type="InterPro" id="IPR027417">
    <property type="entry name" value="P-loop_NTPase"/>
</dbReference>
<dbReference type="RefSeq" id="WP_258540473.1">
    <property type="nucleotide sequence ID" value="NZ_OU015584.1"/>
</dbReference>
<dbReference type="EMBL" id="OU015584">
    <property type="protein sequence ID" value="CAG5076884.1"/>
    <property type="molecule type" value="Genomic_DNA"/>
</dbReference>
<dbReference type="PANTHER" id="PTHR24220">
    <property type="entry name" value="IMPORT ATP-BINDING PROTEIN"/>
    <property type="match status" value="1"/>
</dbReference>
<evidence type="ECO:0000259" key="4">
    <source>
        <dbReference type="PROSITE" id="PS50893"/>
    </source>
</evidence>
<name>A0A916NPJ9_9FLAO</name>
<dbReference type="AlphaFoldDB" id="A0A916NPJ9"/>
<evidence type="ECO:0000313" key="5">
    <source>
        <dbReference type="EMBL" id="CAG5076884.1"/>
    </source>
</evidence>
<dbReference type="GO" id="GO:0005524">
    <property type="term" value="F:ATP binding"/>
    <property type="evidence" value="ECO:0007669"/>
    <property type="project" value="UniProtKB-KW"/>
</dbReference>
<dbReference type="SUPFAM" id="SSF52540">
    <property type="entry name" value="P-loop containing nucleoside triphosphate hydrolases"/>
    <property type="match status" value="1"/>
</dbReference>
<evidence type="ECO:0000256" key="3">
    <source>
        <dbReference type="ARBA" id="ARBA00022840"/>
    </source>
</evidence>
<dbReference type="Gene3D" id="3.40.50.300">
    <property type="entry name" value="P-loop containing nucleotide triphosphate hydrolases"/>
    <property type="match status" value="1"/>
</dbReference>
<evidence type="ECO:0000256" key="2">
    <source>
        <dbReference type="ARBA" id="ARBA00022741"/>
    </source>
</evidence>
<sequence>MKKDTFSEDSVWSHSCEIDSQHAYFLQSGSGKGKSTFAAYVMGLRTDYSGKITIDGKDQKKVTLDEWSSIRTKKLAFLAQDMRLFPNLTAGENLLIKNKLTDFKSEGEIKAMLGQLELDHKWEQRAGTLSLGQQQRVALIRSLLQPFELLLMDEPFSHIDKANIIRALKIILEECDKQQAGYILTTLGYDYGITGNKVIQL</sequence>
<dbReference type="GO" id="GO:0016887">
    <property type="term" value="F:ATP hydrolysis activity"/>
    <property type="evidence" value="ECO:0007669"/>
    <property type="project" value="InterPro"/>
</dbReference>
<feature type="domain" description="ABC transporter" evidence="4">
    <location>
        <begin position="1"/>
        <end position="201"/>
    </location>
</feature>
<dbReference type="Pfam" id="PF00005">
    <property type="entry name" value="ABC_tran"/>
    <property type="match status" value="1"/>
</dbReference>
<keyword evidence="6" id="KW-1185">Reference proteome</keyword>
<evidence type="ECO:0000256" key="1">
    <source>
        <dbReference type="ARBA" id="ARBA00005417"/>
    </source>
</evidence>
<keyword evidence="2" id="KW-0547">Nucleotide-binding</keyword>